<dbReference type="Proteomes" id="UP001595755">
    <property type="component" value="Unassembled WGS sequence"/>
</dbReference>
<accession>A0ABV8SF84</accession>
<protein>
    <submittedName>
        <fullName evidence="1">ABC-three component system middle component 1</fullName>
    </submittedName>
</protein>
<name>A0ABV8SF84_9BACL</name>
<evidence type="ECO:0000313" key="1">
    <source>
        <dbReference type="EMBL" id="MFC4306223.1"/>
    </source>
</evidence>
<organism evidence="1 2">
    <name type="scientific">Cohnella boryungensis</name>
    <dbReference type="NCBI Taxonomy" id="768479"/>
    <lineage>
        <taxon>Bacteria</taxon>
        <taxon>Bacillati</taxon>
        <taxon>Bacillota</taxon>
        <taxon>Bacilli</taxon>
        <taxon>Bacillales</taxon>
        <taxon>Paenibacillaceae</taxon>
        <taxon>Cohnella</taxon>
    </lineage>
</organism>
<sequence length="183" mass="21550">MDIFNATHNRLLENGFDVYDVKEIENLSATFYKSSVNNVVLKKLHYSEEISSIKTFTMEIRSILLEGNENIWNTYLLFCLGSEIDLETNYKIERDTKALRKYAICSELDLNRVPFLDEFRLIKKPIKNEVTLNDESEYLQEIIRLLQESDGKQNKLSVVQLDVLINKIIKMVEQRYENRQSNT</sequence>
<comment type="caution">
    <text evidence="1">The sequence shown here is derived from an EMBL/GenBank/DDBJ whole genome shotgun (WGS) entry which is preliminary data.</text>
</comment>
<reference evidence="2" key="1">
    <citation type="journal article" date="2019" name="Int. J. Syst. Evol. Microbiol.">
        <title>The Global Catalogue of Microorganisms (GCM) 10K type strain sequencing project: providing services to taxonomists for standard genome sequencing and annotation.</title>
        <authorList>
            <consortium name="The Broad Institute Genomics Platform"/>
            <consortium name="The Broad Institute Genome Sequencing Center for Infectious Disease"/>
            <person name="Wu L."/>
            <person name="Ma J."/>
        </authorList>
    </citation>
    <scope>NUCLEOTIDE SEQUENCE [LARGE SCALE GENOMIC DNA]</scope>
    <source>
        <strain evidence="2">CGMCC 4.1641</strain>
    </source>
</reference>
<gene>
    <name evidence="1" type="ORF">ACFO1S_22590</name>
</gene>
<evidence type="ECO:0000313" key="2">
    <source>
        <dbReference type="Proteomes" id="UP001595755"/>
    </source>
</evidence>
<dbReference type="EMBL" id="JBHSED010000058">
    <property type="protein sequence ID" value="MFC4306223.1"/>
    <property type="molecule type" value="Genomic_DNA"/>
</dbReference>
<dbReference type="InterPro" id="IPR046905">
    <property type="entry name" value="ABC-3C_MC1"/>
</dbReference>
<dbReference type="RefSeq" id="WP_204601704.1">
    <property type="nucleotide sequence ID" value="NZ_JBHSED010000058.1"/>
</dbReference>
<dbReference type="Pfam" id="PF20289">
    <property type="entry name" value="MComp1"/>
    <property type="match status" value="1"/>
</dbReference>
<proteinExistence type="predicted"/>
<keyword evidence="2" id="KW-1185">Reference proteome</keyword>